<reference evidence="2" key="1">
    <citation type="journal article" date="2017" name="Mycologia">
        <title>Fusarium algeriense, sp. nov., a novel toxigenic crown rot pathogen of durum wheat from Algeria is nested in the Fusarium burgessii species complex.</title>
        <authorList>
            <person name="Laraba I."/>
            <person name="Keddad A."/>
            <person name="Boureghda H."/>
            <person name="Abdallah N."/>
            <person name="Vaughan M.M."/>
            <person name="Proctor R.H."/>
            <person name="Busman M."/>
            <person name="O'Donnell K."/>
        </authorList>
    </citation>
    <scope>NUCLEOTIDE SEQUENCE</scope>
    <source>
        <strain evidence="2">NRRL 25174</strain>
    </source>
</reference>
<evidence type="ECO:0000259" key="1">
    <source>
        <dbReference type="PROSITE" id="PS50181"/>
    </source>
</evidence>
<dbReference type="InterPro" id="IPR001810">
    <property type="entry name" value="F-box_dom"/>
</dbReference>
<keyword evidence="3" id="KW-1185">Reference proteome</keyword>
<reference evidence="2" key="2">
    <citation type="submission" date="2020-02" db="EMBL/GenBank/DDBJ databases">
        <title>Identification and distribution of gene clusters putatively required for synthesis of sphingolipid metabolism inhibitors in phylogenetically diverse species of the filamentous fungus Fusarium.</title>
        <authorList>
            <person name="Kim H.-S."/>
            <person name="Busman M."/>
            <person name="Brown D.W."/>
            <person name="Divon H."/>
            <person name="Uhlig S."/>
            <person name="Proctor R.H."/>
        </authorList>
    </citation>
    <scope>NUCLEOTIDE SEQUENCE</scope>
    <source>
        <strain evidence="2">NRRL 25174</strain>
    </source>
</reference>
<gene>
    <name evidence="2" type="ORF">FBEOM_9384</name>
</gene>
<evidence type="ECO:0000313" key="3">
    <source>
        <dbReference type="Proteomes" id="UP000730481"/>
    </source>
</evidence>
<dbReference type="AlphaFoldDB" id="A0A9P5ADQ2"/>
<evidence type="ECO:0000313" key="2">
    <source>
        <dbReference type="EMBL" id="KAF4336753.1"/>
    </source>
</evidence>
<dbReference type="PROSITE" id="PS50181">
    <property type="entry name" value="FBOX"/>
    <property type="match status" value="1"/>
</dbReference>
<organism evidence="2 3">
    <name type="scientific">Fusarium beomiforme</name>
    <dbReference type="NCBI Taxonomy" id="44412"/>
    <lineage>
        <taxon>Eukaryota</taxon>
        <taxon>Fungi</taxon>
        <taxon>Dikarya</taxon>
        <taxon>Ascomycota</taxon>
        <taxon>Pezizomycotina</taxon>
        <taxon>Sordariomycetes</taxon>
        <taxon>Hypocreomycetidae</taxon>
        <taxon>Hypocreales</taxon>
        <taxon>Nectriaceae</taxon>
        <taxon>Fusarium</taxon>
        <taxon>Fusarium burgessii species complex</taxon>
    </lineage>
</organism>
<sequence length="395" mass="45357">MSSTPTNNTPTVMDLYLGYRFKALNTDSWAKAPEDWDTIRKTCTYPRNHYYFPLLKLDVQIPNYWWVGPLSSPGDLGALERLPHDIITKIAGYLDVESFLQFRNVNGKAHCITTDLPEFRRLMRHAPRAVISLIRTGLSAHVSFGNLYEALTTARCHFCEGFGPLLFLPTCTRTCHECLRKEPSMAVVGTEEILTYGTNFPVYGNKNTLKKIIKVLDDSDMRTFKVQKWLKPTKMSKKMRGVLVNDLLAHWIGKDMNKRREELFLKEWLNYRTAACVKYPYLNISTGVLESGVSCTGCQNKFGERTGYPDGRRGVSAVPDGSEERDRCYTNKEFEEHFETCEAAQQLWMGRGQTVVDRDEWFTLIGGLNFGANEMEDYVDRYRHMLPAESDNEPF</sequence>
<proteinExistence type="predicted"/>
<dbReference type="EMBL" id="PVQB02000472">
    <property type="protein sequence ID" value="KAF4336753.1"/>
    <property type="molecule type" value="Genomic_DNA"/>
</dbReference>
<dbReference type="OrthoDB" id="2687876at2759"/>
<dbReference type="Proteomes" id="UP000730481">
    <property type="component" value="Unassembled WGS sequence"/>
</dbReference>
<name>A0A9P5ADQ2_9HYPO</name>
<comment type="caution">
    <text evidence="2">The sequence shown here is derived from an EMBL/GenBank/DDBJ whole genome shotgun (WGS) entry which is preliminary data.</text>
</comment>
<feature type="domain" description="F-box" evidence="1">
    <location>
        <begin position="76"/>
        <end position="122"/>
    </location>
</feature>
<accession>A0A9P5ADQ2</accession>
<protein>
    <recommendedName>
        <fullName evidence="1">F-box domain-containing protein</fullName>
    </recommendedName>
</protein>